<keyword evidence="1" id="KW-0378">Hydrolase</keyword>
<dbReference type="GO" id="GO:0005524">
    <property type="term" value="F:ATP binding"/>
    <property type="evidence" value="ECO:0007669"/>
    <property type="project" value="UniProtKB-KW"/>
</dbReference>
<dbReference type="CDD" id="cd18809">
    <property type="entry name" value="SF1_C_RecD"/>
    <property type="match status" value="1"/>
</dbReference>
<reference evidence="5" key="2">
    <citation type="submission" date="2025-08" db="UniProtKB">
        <authorList>
            <consortium name="RefSeq"/>
        </authorList>
    </citation>
    <scope>IDENTIFICATION</scope>
    <source>
        <tissue evidence="5">Leaves</tissue>
    </source>
</reference>
<keyword evidence="1" id="KW-0067">ATP-binding</keyword>
<dbReference type="GO" id="GO:0000723">
    <property type="term" value="P:telomere maintenance"/>
    <property type="evidence" value="ECO:0007669"/>
    <property type="project" value="InterPro"/>
</dbReference>
<evidence type="ECO:0000259" key="2">
    <source>
        <dbReference type="Pfam" id="PF05970"/>
    </source>
</evidence>
<keyword evidence="1" id="KW-0233">DNA recombination</keyword>
<evidence type="ECO:0000259" key="3">
    <source>
        <dbReference type="Pfam" id="PF21530"/>
    </source>
</evidence>
<dbReference type="PANTHER" id="PTHR10492">
    <property type="match status" value="1"/>
</dbReference>
<feature type="domain" description="DNA helicase Pif1-like DEAD-box helicase" evidence="2">
    <location>
        <begin position="103"/>
        <end position="305"/>
    </location>
</feature>
<keyword evidence="1" id="KW-0234">DNA repair</keyword>
<dbReference type="GO" id="GO:0006310">
    <property type="term" value="P:DNA recombination"/>
    <property type="evidence" value="ECO:0007669"/>
    <property type="project" value="UniProtKB-KW"/>
</dbReference>
<dbReference type="Proteomes" id="UP001652660">
    <property type="component" value="Chromosome 6c"/>
</dbReference>
<accession>A0A6P6SP00</accession>
<dbReference type="Pfam" id="PF21530">
    <property type="entry name" value="Pif1_2B_dom"/>
    <property type="match status" value="1"/>
</dbReference>
<keyword evidence="1" id="KW-0347">Helicase</keyword>
<comment type="cofactor">
    <cofactor evidence="1">
        <name>Mg(2+)</name>
        <dbReference type="ChEBI" id="CHEBI:18420"/>
    </cofactor>
</comment>
<dbReference type="InterPro" id="IPR049163">
    <property type="entry name" value="Pif1-like_2B_dom"/>
</dbReference>
<dbReference type="GO" id="GO:0043139">
    <property type="term" value="F:5'-3' DNA helicase activity"/>
    <property type="evidence" value="ECO:0007669"/>
    <property type="project" value="UniProtKB-EC"/>
</dbReference>
<protein>
    <recommendedName>
        <fullName evidence="1">ATP-dependent DNA helicase</fullName>
        <ecNumber evidence="1">5.6.2.3</ecNumber>
    </recommendedName>
</protein>
<organism evidence="4 5">
    <name type="scientific">Coffea arabica</name>
    <name type="common">Arabian coffee</name>
    <dbReference type="NCBI Taxonomy" id="13443"/>
    <lineage>
        <taxon>Eukaryota</taxon>
        <taxon>Viridiplantae</taxon>
        <taxon>Streptophyta</taxon>
        <taxon>Embryophyta</taxon>
        <taxon>Tracheophyta</taxon>
        <taxon>Spermatophyta</taxon>
        <taxon>Magnoliopsida</taxon>
        <taxon>eudicotyledons</taxon>
        <taxon>Gunneridae</taxon>
        <taxon>Pentapetalae</taxon>
        <taxon>asterids</taxon>
        <taxon>lamiids</taxon>
        <taxon>Gentianales</taxon>
        <taxon>Rubiaceae</taxon>
        <taxon>Ixoroideae</taxon>
        <taxon>Gardenieae complex</taxon>
        <taxon>Bertiereae - Coffeeae clade</taxon>
        <taxon>Coffeeae</taxon>
        <taxon>Coffea</taxon>
    </lineage>
</organism>
<dbReference type="PANTHER" id="PTHR10492:SF92">
    <property type="entry name" value="ATP-DEPENDENT DNA HELICASE"/>
    <property type="match status" value="1"/>
</dbReference>
<dbReference type="InterPro" id="IPR010285">
    <property type="entry name" value="DNA_helicase_pif1-like_DEAD"/>
</dbReference>
<comment type="similarity">
    <text evidence="1">Belongs to the helicase family.</text>
</comment>
<keyword evidence="1" id="KW-0227">DNA damage</keyword>
<gene>
    <name evidence="5" type="primary">LOC113693208</name>
</gene>
<dbReference type="Gene3D" id="3.40.50.300">
    <property type="entry name" value="P-loop containing nucleotide triphosphate hydrolases"/>
    <property type="match status" value="1"/>
</dbReference>
<evidence type="ECO:0000256" key="1">
    <source>
        <dbReference type="RuleBase" id="RU363044"/>
    </source>
</evidence>
<proteinExistence type="inferred from homology"/>
<feature type="domain" description="DNA helicase Pif1-like 2B" evidence="3">
    <location>
        <begin position="401"/>
        <end position="443"/>
    </location>
</feature>
<dbReference type="GO" id="GO:0006281">
    <property type="term" value="P:DNA repair"/>
    <property type="evidence" value="ECO:0007669"/>
    <property type="project" value="UniProtKB-KW"/>
</dbReference>
<dbReference type="SUPFAM" id="SSF52540">
    <property type="entry name" value="P-loop containing nucleoside triphosphate hydrolases"/>
    <property type="match status" value="2"/>
</dbReference>
<reference evidence="4" key="1">
    <citation type="journal article" date="2025" name="Foods">
        <title>Unveiling the Microbial Signatures of Arabica Coffee Cherries: Insights into Ripeness Specific Diversity, Functional Traits, and Implications for Quality and Safety.</title>
        <authorList>
            <consortium name="RefSeq"/>
            <person name="Tenea G.N."/>
            <person name="Cifuentes V."/>
            <person name="Reyes P."/>
            <person name="Cevallos-Vallejos M."/>
        </authorList>
    </citation>
    <scope>NUCLEOTIDE SEQUENCE [LARGE SCALE GENOMIC DNA]</scope>
</reference>
<sequence length="583" mass="65428">MRRLFATLLVYSCPNDPPALWTKFEDVMSEDFLRCKTLIASQVRTKVLDQINGFLQSMGKTISSFNLYPYDFSMDDMESQTRELNVERNIIVAVANLDACIPLNQKQKEPFNVICEKVYNNKSGAFFIDGPGSTGKTFLYRALLADIRSKGHIVLTTATSGIAASILPGGRTAHLRFKIPIDISNGGTCRISKQSSLTTLIRESKLIIWDEAPMCKRAAIEALDDLLKNIMNSNEIFGGKVVVFGGDFRQTLLIVHSGTKAETVNACLINSLLWPCLQKLQLTKNMRAKLDPLFTQILLKIGDGLEQADSGDSVVIPSSILIKYTNEVDSLERLIDAVYPDINSISENATLSLNRAILTTKNYFVDEINDLMIEKFPGESIEYISFDQTVDPNHQAEYVNFLNTLSPSGLPPHRLVLRPHEPIILLRNLDPTEGLCNGTRLICKSLTKNVIHAQIAVGHFTSKKVFIHRIPLQPTNDEQYLVPYKRTQFPVRLCFAMTINKSQGQTLDFVGLYLKEPVFSHGQLYVALSHARTSNAARVLIKPEYFSSNDIDCTKNIVYREIFDQSCYLSKSKYPTLLAAFFL</sequence>
<dbReference type="OrthoDB" id="1302464at2759"/>
<name>A0A6P6SP00_COFAR</name>
<keyword evidence="4" id="KW-1185">Reference proteome</keyword>
<evidence type="ECO:0000313" key="5">
    <source>
        <dbReference type="RefSeq" id="XP_027067579.1"/>
    </source>
</evidence>
<dbReference type="GO" id="GO:0016787">
    <property type="term" value="F:hydrolase activity"/>
    <property type="evidence" value="ECO:0007669"/>
    <property type="project" value="UniProtKB-KW"/>
</dbReference>
<keyword evidence="1" id="KW-0547">Nucleotide-binding</keyword>
<dbReference type="GeneID" id="113693208"/>
<dbReference type="Pfam" id="PF05970">
    <property type="entry name" value="PIF1"/>
    <property type="match status" value="1"/>
</dbReference>
<dbReference type="RefSeq" id="XP_027067579.1">
    <property type="nucleotide sequence ID" value="XM_027211778.1"/>
</dbReference>
<comment type="catalytic activity">
    <reaction evidence="1">
        <text>ATP + H2O = ADP + phosphate + H(+)</text>
        <dbReference type="Rhea" id="RHEA:13065"/>
        <dbReference type="ChEBI" id="CHEBI:15377"/>
        <dbReference type="ChEBI" id="CHEBI:15378"/>
        <dbReference type="ChEBI" id="CHEBI:30616"/>
        <dbReference type="ChEBI" id="CHEBI:43474"/>
        <dbReference type="ChEBI" id="CHEBI:456216"/>
        <dbReference type="EC" id="5.6.2.3"/>
    </reaction>
</comment>
<dbReference type="InterPro" id="IPR027417">
    <property type="entry name" value="P-loop_NTPase"/>
</dbReference>
<dbReference type="AlphaFoldDB" id="A0A6P6SP00"/>
<evidence type="ECO:0000313" key="4">
    <source>
        <dbReference type="Proteomes" id="UP001652660"/>
    </source>
</evidence>
<dbReference type="EC" id="5.6.2.3" evidence="1"/>